<keyword evidence="8" id="KW-0560">Oxidoreductase</keyword>
<protein>
    <recommendedName>
        <fullName evidence="5">NADH-quinone oxidoreductase subunit H</fullName>
        <ecNumber evidence="5">7.1.1.-</ecNumber>
    </recommendedName>
    <alternativeName>
        <fullName evidence="5">NADH dehydrogenase I subunit H</fullName>
    </alternativeName>
    <alternativeName>
        <fullName evidence="5">NDH-1 subunit H</fullName>
    </alternativeName>
</protein>
<feature type="transmembrane region" description="Helical" evidence="5">
    <location>
        <begin position="315"/>
        <end position="339"/>
    </location>
</feature>
<feature type="transmembrane region" description="Helical" evidence="5">
    <location>
        <begin position="109"/>
        <end position="129"/>
    </location>
</feature>
<feature type="transmembrane region" description="Helical" evidence="5">
    <location>
        <begin position="7"/>
        <end position="25"/>
    </location>
</feature>
<keyword evidence="9" id="KW-1185">Reference proteome</keyword>
<dbReference type="GO" id="GO:0005886">
    <property type="term" value="C:plasma membrane"/>
    <property type="evidence" value="ECO:0007669"/>
    <property type="project" value="UniProtKB-SubCell"/>
</dbReference>
<evidence type="ECO:0000256" key="6">
    <source>
        <dbReference type="RuleBase" id="RU000471"/>
    </source>
</evidence>
<dbReference type="GO" id="GO:0003954">
    <property type="term" value="F:NADH dehydrogenase activity"/>
    <property type="evidence" value="ECO:0007669"/>
    <property type="project" value="TreeGrafter"/>
</dbReference>
<dbReference type="NCBIfam" id="NF004741">
    <property type="entry name" value="PRK06076.1-2"/>
    <property type="match status" value="1"/>
</dbReference>
<name>A0A5K7XEF0_9BACT</name>
<evidence type="ECO:0000256" key="7">
    <source>
        <dbReference type="SAM" id="MobiDB-lite"/>
    </source>
</evidence>
<dbReference type="RefSeq" id="WP_152098550.1">
    <property type="nucleotide sequence ID" value="NZ_AP021861.1"/>
</dbReference>
<dbReference type="InterPro" id="IPR018086">
    <property type="entry name" value="NADH_UbQ_OxRdtase_su1_CS"/>
</dbReference>
<comment type="subcellular location">
    <subcellularLocation>
        <location evidence="5 6">Cell membrane</location>
        <topology evidence="5 6">Multi-pass membrane protein</topology>
    </subcellularLocation>
    <subcellularLocation>
        <location evidence="1">Membrane</location>
        <topology evidence="1">Multi-pass membrane protein</topology>
    </subcellularLocation>
</comment>
<gene>
    <name evidence="5" type="primary">nuoH</name>
    <name evidence="8" type="ORF">PLANPX_2225</name>
</gene>
<keyword evidence="3 5" id="KW-1133">Transmembrane helix</keyword>
<evidence type="ECO:0000256" key="4">
    <source>
        <dbReference type="ARBA" id="ARBA00023136"/>
    </source>
</evidence>
<comment type="catalytic activity">
    <reaction evidence="5">
        <text>a quinone + NADH + 5 H(+)(in) = a quinol + NAD(+) + 4 H(+)(out)</text>
        <dbReference type="Rhea" id="RHEA:57888"/>
        <dbReference type="ChEBI" id="CHEBI:15378"/>
        <dbReference type="ChEBI" id="CHEBI:24646"/>
        <dbReference type="ChEBI" id="CHEBI:57540"/>
        <dbReference type="ChEBI" id="CHEBI:57945"/>
        <dbReference type="ChEBI" id="CHEBI:132124"/>
    </reaction>
</comment>
<feature type="transmembrane region" description="Helical" evidence="5">
    <location>
        <begin position="351"/>
        <end position="373"/>
    </location>
</feature>
<keyword evidence="5 6" id="KW-0520">NAD</keyword>
<dbReference type="AlphaFoldDB" id="A0A5K7XEF0"/>
<keyword evidence="2 5" id="KW-0812">Transmembrane</keyword>
<feature type="region of interest" description="Disordered" evidence="7">
    <location>
        <begin position="450"/>
        <end position="473"/>
    </location>
</feature>
<evidence type="ECO:0000313" key="9">
    <source>
        <dbReference type="Proteomes" id="UP000326837"/>
    </source>
</evidence>
<dbReference type="InterPro" id="IPR001694">
    <property type="entry name" value="NADH_UbQ_OxRdtase_su1/FPO"/>
</dbReference>
<dbReference type="PANTHER" id="PTHR11432:SF3">
    <property type="entry name" value="NADH-UBIQUINONE OXIDOREDUCTASE CHAIN 1"/>
    <property type="match status" value="1"/>
</dbReference>
<accession>A0A5K7XEF0</accession>
<comment type="function">
    <text evidence="5">NDH-1 shuttles electrons from NADH, via FMN and iron-sulfur (Fe-S) centers, to quinones in the respiratory chain. The immediate electron acceptor for the enzyme in this species is believed to be ubiquinone. Couples the redox reaction to proton translocation (for every two electrons transferred, four hydrogen ions are translocated across the cytoplasmic membrane), and thus conserves the redox energy in a proton gradient. This subunit may bind ubiquinone.</text>
</comment>
<dbReference type="KEGG" id="lpav:PLANPX_2225"/>
<evidence type="ECO:0000256" key="5">
    <source>
        <dbReference type="HAMAP-Rule" id="MF_01350"/>
    </source>
</evidence>
<comment type="subunit">
    <text evidence="5">NDH-1 is composed of 14 different subunits. Subunits NuoA, H, J, K, L, M, N constitute the membrane sector of the complex.</text>
</comment>
<keyword evidence="5" id="KW-1278">Translocase</keyword>
<dbReference type="PANTHER" id="PTHR11432">
    <property type="entry name" value="NADH DEHYDROGENASE SUBUNIT 1"/>
    <property type="match status" value="1"/>
</dbReference>
<dbReference type="Proteomes" id="UP000326837">
    <property type="component" value="Chromosome"/>
</dbReference>
<dbReference type="Pfam" id="PF00146">
    <property type="entry name" value="NADHdh"/>
    <property type="match status" value="1"/>
</dbReference>
<evidence type="ECO:0000256" key="1">
    <source>
        <dbReference type="ARBA" id="ARBA00004141"/>
    </source>
</evidence>
<keyword evidence="5 8" id="KW-0830">Ubiquinone</keyword>
<reference evidence="9" key="1">
    <citation type="submission" date="2019-10" db="EMBL/GenBank/DDBJ databases">
        <title>Lacipirellula parvula gen. nov., sp. nov., representing a lineage of planctomycetes widespread in freshwater anoxic habitats, and description of the family Lacipirellulaceae.</title>
        <authorList>
            <person name="Dedysh S.N."/>
            <person name="Kulichevskaya I.S."/>
            <person name="Beletsky A.V."/>
            <person name="Rakitin A.L."/>
            <person name="Mardanov A.V."/>
            <person name="Ivanova A.A."/>
            <person name="Saltykova V.X."/>
            <person name="Rijpstra W.I.C."/>
            <person name="Sinninghe Damste J.S."/>
            <person name="Ravin N.V."/>
        </authorList>
    </citation>
    <scope>NUCLEOTIDE SEQUENCE [LARGE SCALE GENOMIC DNA]</scope>
    <source>
        <strain evidence="9">PX69</strain>
    </source>
</reference>
<comment type="similarity">
    <text evidence="5 6">Belongs to the complex I subunit 1 family.</text>
</comment>
<sequence>MASGINNLLDWLLSSWLLSGLGWSIPSDSAVGYVVAALIHIVLILNLVAVGALVFIWLERKISGRIQDRLGPTRVGGKFGWLQTLADGLKLITKEDLMPDGADGFLFKIAPYVSFAASIAAFIAIPFAGGPYPWIAQHLNTGVFFVVAVLGLEVFGVILAGYSSASKWSLFGAMREAAQVVSYEVPLGMCAVVPVLIAGSMDMVVIGNQQAGLFTNWFIFHDPATFITFWVYFTCATASVNRAPFDLAEAESELVAGFHTEYSGLRWSFFFMAEYGSMLSVSILASVLFLGAWNGPIPIASILGLTYENGELTGYLGNLIGLTNVLLKGVVGVCVMIWIRWTLPRLRIDQVMATCLKYCTPIAAVMFLGAVLWQYNLPGRTFFGLLPAPAAMFAVDEGWDAPRAASVEPARPAVVDVREGREAELWEASPTPKQLEGPNWLEVERGIGVGDASHSKSASHTHNQHFASQGRRD</sequence>
<evidence type="ECO:0000256" key="3">
    <source>
        <dbReference type="ARBA" id="ARBA00022989"/>
    </source>
</evidence>
<dbReference type="GO" id="GO:0009060">
    <property type="term" value="P:aerobic respiration"/>
    <property type="evidence" value="ECO:0007669"/>
    <property type="project" value="TreeGrafter"/>
</dbReference>
<feature type="transmembrane region" description="Helical" evidence="5">
    <location>
        <begin position="31"/>
        <end position="58"/>
    </location>
</feature>
<comment type="caution">
    <text evidence="5">Lacks conserved residue(s) required for the propagation of feature annotation.</text>
</comment>
<keyword evidence="5" id="KW-1003">Cell membrane</keyword>
<dbReference type="GO" id="GO:0016655">
    <property type="term" value="F:oxidoreductase activity, acting on NAD(P)H, quinone or similar compound as acceptor"/>
    <property type="evidence" value="ECO:0007669"/>
    <property type="project" value="UniProtKB-UniRule"/>
</dbReference>
<dbReference type="EC" id="7.1.1.-" evidence="5"/>
<feature type="transmembrane region" description="Helical" evidence="5">
    <location>
        <begin position="275"/>
        <end position="295"/>
    </location>
</feature>
<organism evidence="8 9">
    <name type="scientific">Lacipirellula parvula</name>
    <dbReference type="NCBI Taxonomy" id="2650471"/>
    <lineage>
        <taxon>Bacteria</taxon>
        <taxon>Pseudomonadati</taxon>
        <taxon>Planctomycetota</taxon>
        <taxon>Planctomycetia</taxon>
        <taxon>Pirellulales</taxon>
        <taxon>Lacipirellulaceae</taxon>
        <taxon>Lacipirellula</taxon>
    </lineage>
</organism>
<dbReference type="PROSITE" id="PS00668">
    <property type="entry name" value="COMPLEX1_ND1_2"/>
    <property type="match status" value="1"/>
</dbReference>
<dbReference type="HAMAP" id="MF_01350">
    <property type="entry name" value="NDH1_NuoH"/>
    <property type="match status" value="1"/>
</dbReference>
<keyword evidence="5" id="KW-0874">Quinone</keyword>
<dbReference type="EMBL" id="AP021861">
    <property type="protein sequence ID" value="BBO32613.1"/>
    <property type="molecule type" value="Genomic_DNA"/>
</dbReference>
<evidence type="ECO:0000256" key="2">
    <source>
        <dbReference type="ARBA" id="ARBA00022692"/>
    </source>
</evidence>
<keyword evidence="4 5" id="KW-0472">Membrane</keyword>
<proteinExistence type="inferred from homology"/>
<dbReference type="GO" id="GO:0048038">
    <property type="term" value="F:quinone binding"/>
    <property type="evidence" value="ECO:0007669"/>
    <property type="project" value="UniProtKB-KW"/>
</dbReference>
<evidence type="ECO:0000313" key="8">
    <source>
        <dbReference type="EMBL" id="BBO32613.1"/>
    </source>
</evidence>
<feature type="transmembrane region" description="Helical" evidence="5">
    <location>
        <begin position="141"/>
        <end position="165"/>
    </location>
</feature>